<dbReference type="InterPro" id="IPR013087">
    <property type="entry name" value="Znf_C2H2_type"/>
</dbReference>
<dbReference type="PANTHER" id="PTHR24394">
    <property type="entry name" value="ZINC FINGER PROTEIN"/>
    <property type="match status" value="1"/>
</dbReference>
<keyword evidence="7" id="KW-0804">Transcription</keyword>
<dbReference type="PANTHER" id="PTHR24394:SF48">
    <property type="entry name" value="ZINC FINGER PROTEIN 771"/>
    <property type="match status" value="1"/>
</dbReference>
<feature type="domain" description="C2H2-type" evidence="11">
    <location>
        <begin position="89"/>
        <end position="117"/>
    </location>
</feature>
<evidence type="ECO:0000256" key="6">
    <source>
        <dbReference type="ARBA" id="ARBA00023015"/>
    </source>
</evidence>
<accession>A0A0P4X241</accession>
<evidence type="ECO:0000313" key="12">
    <source>
        <dbReference type="EMBL" id="JAI67862.1"/>
    </source>
</evidence>
<keyword evidence="2" id="KW-0479">Metal-binding</keyword>
<dbReference type="GO" id="GO:0000981">
    <property type="term" value="F:DNA-binding transcription factor activity, RNA polymerase II-specific"/>
    <property type="evidence" value="ECO:0007669"/>
    <property type="project" value="TreeGrafter"/>
</dbReference>
<evidence type="ECO:0000256" key="5">
    <source>
        <dbReference type="ARBA" id="ARBA00022833"/>
    </source>
</evidence>
<name>A0A0P4X241_SCYOL</name>
<keyword evidence="4 9" id="KW-0863">Zinc-finger</keyword>
<feature type="domain" description="C2H2-type" evidence="11">
    <location>
        <begin position="58"/>
        <end position="88"/>
    </location>
</feature>
<feature type="compositionally biased region" description="Polar residues" evidence="10">
    <location>
        <begin position="30"/>
        <end position="39"/>
    </location>
</feature>
<protein>
    <recommendedName>
        <fullName evidence="11">C2H2-type domain-containing protein</fullName>
    </recommendedName>
</protein>
<dbReference type="Gene3D" id="3.30.160.60">
    <property type="entry name" value="Classic Zinc Finger"/>
    <property type="match status" value="2"/>
</dbReference>
<proteinExistence type="predicted"/>
<dbReference type="GO" id="GO:0008270">
    <property type="term" value="F:zinc ion binding"/>
    <property type="evidence" value="ECO:0007669"/>
    <property type="project" value="UniProtKB-KW"/>
</dbReference>
<dbReference type="SMART" id="SM00355">
    <property type="entry name" value="ZnF_C2H2"/>
    <property type="match status" value="2"/>
</dbReference>
<evidence type="ECO:0000256" key="9">
    <source>
        <dbReference type="PROSITE-ProRule" id="PRU00042"/>
    </source>
</evidence>
<dbReference type="GO" id="GO:0005634">
    <property type="term" value="C:nucleus"/>
    <property type="evidence" value="ECO:0007669"/>
    <property type="project" value="UniProtKB-SubCell"/>
</dbReference>
<keyword evidence="3" id="KW-0677">Repeat</keyword>
<evidence type="ECO:0000256" key="7">
    <source>
        <dbReference type="ARBA" id="ARBA00023163"/>
    </source>
</evidence>
<evidence type="ECO:0000256" key="10">
    <source>
        <dbReference type="SAM" id="MobiDB-lite"/>
    </source>
</evidence>
<keyword evidence="8" id="KW-0539">Nucleus</keyword>
<keyword evidence="6" id="KW-0805">Transcription regulation</keyword>
<evidence type="ECO:0000256" key="2">
    <source>
        <dbReference type="ARBA" id="ARBA00022723"/>
    </source>
</evidence>
<dbReference type="AlphaFoldDB" id="A0A0P4X241"/>
<evidence type="ECO:0000259" key="11">
    <source>
        <dbReference type="PROSITE" id="PS50157"/>
    </source>
</evidence>
<dbReference type="PROSITE" id="PS00028">
    <property type="entry name" value="ZINC_FINGER_C2H2_1"/>
    <property type="match status" value="1"/>
</dbReference>
<reference evidence="12" key="1">
    <citation type="submission" date="2015-09" db="EMBL/GenBank/DDBJ databases">
        <title>Scylla olivacea transcriptome.</title>
        <authorList>
            <person name="Ikhwanuddin M."/>
        </authorList>
    </citation>
    <scope>NUCLEOTIDE SEQUENCE</scope>
</reference>
<dbReference type="EMBL" id="GDRN01013269">
    <property type="protein sequence ID" value="JAI67862.1"/>
    <property type="molecule type" value="Transcribed_RNA"/>
</dbReference>
<evidence type="ECO:0000256" key="8">
    <source>
        <dbReference type="ARBA" id="ARBA00023242"/>
    </source>
</evidence>
<dbReference type="PROSITE" id="PS50157">
    <property type="entry name" value="ZINC_FINGER_C2H2_2"/>
    <property type="match status" value="2"/>
</dbReference>
<comment type="subcellular location">
    <subcellularLocation>
        <location evidence="1">Nucleus</location>
    </subcellularLocation>
</comment>
<feature type="region of interest" description="Disordered" evidence="10">
    <location>
        <begin position="28"/>
        <end position="51"/>
    </location>
</feature>
<dbReference type="GO" id="GO:0003677">
    <property type="term" value="F:DNA binding"/>
    <property type="evidence" value="ECO:0007669"/>
    <property type="project" value="UniProtKB-KW"/>
</dbReference>
<organism evidence="12">
    <name type="scientific">Scylla olivacea</name>
    <name type="common">Orange mud crab</name>
    <name type="synonym">Cancer olivacea</name>
    <dbReference type="NCBI Taxonomy" id="85551"/>
    <lineage>
        <taxon>Eukaryota</taxon>
        <taxon>Metazoa</taxon>
        <taxon>Ecdysozoa</taxon>
        <taxon>Arthropoda</taxon>
        <taxon>Crustacea</taxon>
        <taxon>Multicrustacea</taxon>
        <taxon>Malacostraca</taxon>
        <taxon>Eumalacostraca</taxon>
        <taxon>Eucarida</taxon>
        <taxon>Decapoda</taxon>
        <taxon>Pleocyemata</taxon>
        <taxon>Brachyura</taxon>
        <taxon>Eubrachyura</taxon>
        <taxon>Portunoidea</taxon>
        <taxon>Portunidae</taxon>
        <taxon>Portuninae</taxon>
        <taxon>Scylla</taxon>
    </lineage>
</organism>
<dbReference type="InterPro" id="IPR036236">
    <property type="entry name" value="Znf_C2H2_sf"/>
</dbReference>
<dbReference type="SUPFAM" id="SSF57667">
    <property type="entry name" value="beta-beta-alpha zinc fingers"/>
    <property type="match status" value="1"/>
</dbReference>
<evidence type="ECO:0000256" key="3">
    <source>
        <dbReference type="ARBA" id="ARBA00022737"/>
    </source>
</evidence>
<dbReference type="FunFam" id="3.30.160.60:FF:002343">
    <property type="entry name" value="Zinc finger protein 33A"/>
    <property type="match status" value="1"/>
</dbReference>
<evidence type="ECO:0000256" key="1">
    <source>
        <dbReference type="ARBA" id="ARBA00004123"/>
    </source>
</evidence>
<keyword evidence="5" id="KW-0862">Zinc</keyword>
<evidence type="ECO:0000256" key="4">
    <source>
        <dbReference type="ARBA" id="ARBA00022771"/>
    </source>
</evidence>
<sequence>MNGDRSLTVFQRSSLYSLWSRALHPKKTEPSLSTGIFPSQQPPLLPTSGDPSAREAFMECEVCGKVFSGPKRRFLMERHVRTHTGEKPYCCPHCHLRFSQSGNLSRHTRLVHQPATQTLSSGAP</sequence>